<organism evidence="3 4">
    <name type="scientific">Mesorhizobium shangrilense</name>
    <dbReference type="NCBI Taxonomy" id="460060"/>
    <lineage>
        <taxon>Bacteria</taxon>
        <taxon>Pseudomonadati</taxon>
        <taxon>Pseudomonadota</taxon>
        <taxon>Alphaproteobacteria</taxon>
        <taxon>Hyphomicrobiales</taxon>
        <taxon>Phyllobacteriaceae</taxon>
        <taxon>Mesorhizobium</taxon>
    </lineage>
</organism>
<dbReference type="InterPro" id="IPR041698">
    <property type="entry name" value="Methyltransf_25"/>
</dbReference>
<dbReference type="GO" id="GO:0032259">
    <property type="term" value="P:methylation"/>
    <property type="evidence" value="ECO:0007669"/>
    <property type="project" value="UniProtKB-KW"/>
</dbReference>
<keyword evidence="4" id="KW-1185">Reference proteome</keyword>
<name>A0ABV2DCQ9_9HYPH</name>
<dbReference type="EMBL" id="JBEWSZ010000001">
    <property type="protein sequence ID" value="MET2827558.1"/>
    <property type="molecule type" value="Genomic_DNA"/>
</dbReference>
<evidence type="ECO:0000313" key="3">
    <source>
        <dbReference type="EMBL" id="MET2827558.1"/>
    </source>
</evidence>
<dbReference type="GO" id="GO:0008168">
    <property type="term" value="F:methyltransferase activity"/>
    <property type="evidence" value="ECO:0007669"/>
    <property type="project" value="UniProtKB-KW"/>
</dbReference>
<gene>
    <name evidence="3" type="ORF">ABVQ20_11295</name>
</gene>
<dbReference type="Gene3D" id="3.40.50.150">
    <property type="entry name" value="Vaccinia Virus protein VP39"/>
    <property type="match status" value="1"/>
</dbReference>
<evidence type="ECO:0000259" key="2">
    <source>
        <dbReference type="Pfam" id="PF13649"/>
    </source>
</evidence>
<dbReference type="CDD" id="cd02440">
    <property type="entry name" value="AdoMet_MTases"/>
    <property type="match status" value="1"/>
</dbReference>
<keyword evidence="1 3" id="KW-0808">Transferase</keyword>
<accession>A0ABV2DCQ9</accession>
<dbReference type="Proteomes" id="UP001548832">
    <property type="component" value="Unassembled WGS sequence"/>
</dbReference>
<dbReference type="SUPFAM" id="SSF53335">
    <property type="entry name" value="S-adenosyl-L-methionine-dependent methyltransferases"/>
    <property type="match status" value="1"/>
</dbReference>
<dbReference type="EC" id="2.1.-.-" evidence="3"/>
<dbReference type="Pfam" id="PF13649">
    <property type="entry name" value="Methyltransf_25"/>
    <property type="match status" value="1"/>
</dbReference>
<evidence type="ECO:0000313" key="4">
    <source>
        <dbReference type="Proteomes" id="UP001548832"/>
    </source>
</evidence>
<evidence type="ECO:0000256" key="1">
    <source>
        <dbReference type="ARBA" id="ARBA00022679"/>
    </source>
</evidence>
<keyword evidence="3" id="KW-0489">Methyltransferase</keyword>
<protein>
    <submittedName>
        <fullName evidence="3">Class I SAM-dependent methyltransferase</fullName>
        <ecNumber evidence="3">2.1.-.-</ecNumber>
    </submittedName>
</protein>
<reference evidence="3 4" key="1">
    <citation type="submission" date="2024-06" db="EMBL/GenBank/DDBJ databases">
        <authorList>
            <person name="Kim D.-U."/>
        </authorList>
    </citation>
    <scope>NUCLEOTIDE SEQUENCE [LARGE SCALE GENOMIC DNA]</scope>
    <source>
        <strain evidence="3 4">KACC15460</strain>
    </source>
</reference>
<feature type="domain" description="Methyltransferase" evidence="2">
    <location>
        <begin position="42"/>
        <end position="136"/>
    </location>
</feature>
<proteinExistence type="predicted"/>
<dbReference type="PANTHER" id="PTHR43861">
    <property type="entry name" value="TRANS-ACONITATE 2-METHYLTRANSFERASE-RELATED"/>
    <property type="match status" value="1"/>
</dbReference>
<dbReference type="InterPro" id="IPR029063">
    <property type="entry name" value="SAM-dependent_MTases_sf"/>
</dbReference>
<dbReference type="RefSeq" id="WP_354459574.1">
    <property type="nucleotide sequence ID" value="NZ_JBEWSZ010000001.1"/>
</dbReference>
<sequence>MTSAIPGFFQGTDMPTSGWWEVLWPDPASVLAATGVKPDMDVIDLCSGDGWFTLQIARIARHVTAIDIDAELLEVARQRLNESGATNCDFVAGDAYELAGLVSRPADFVFMANAFHGVPDRPRLARTVHATLTPAGRFAIVNWHQTPREKTIVMGEPRGPKTELRLSPEQTVAAVEPSGLQLASLVEVPPYHYGAVFEKSTA</sequence>
<comment type="caution">
    <text evidence="3">The sequence shown here is derived from an EMBL/GenBank/DDBJ whole genome shotgun (WGS) entry which is preliminary data.</text>
</comment>